<organism evidence="2 3">
    <name type="scientific">Brachionus plicatilis</name>
    <name type="common">Marine rotifer</name>
    <name type="synonym">Brachionus muelleri</name>
    <dbReference type="NCBI Taxonomy" id="10195"/>
    <lineage>
        <taxon>Eukaryota</taxon>
        <taxon>Metazoa</taxon>
        <taxon>Spiralia</taxon>
        <taxon>Gnathifera</taxon>
        <taxon>Rotifera</taxon>
        <taxon>Eurotatoria</taxon>
        <taxon>Monogononta</taxon>
        <taxon>Pseudotrocha</taxon>
        <taxon>Ploima</taxon>
        <taxon>Brachionidae</taxon>
        <taxon>Brachionus</taxon>
    </lineage>
</organism>
<comment type="caution">
    <text evidence="2">The sequence shown here is derived from an EMBL/GenBank/DDBJ whole genome shotgun (WGS) entry which is preliminary data.</text>
</comment>
<keyword evidence="3" id="KW-1185">Reference proteome</keyword>
<evidence type="ECO:0000256" key="1">
    <source>
        <dbReference type="SAM" id="MobiDB-lite"/>
    </source>
</evidence>
<evidence type="ECO:0000313" key="2">
    <source>
        <dbReference type="EMBL" id="RNA24786.1"/>
    </source>
</evidence>
<reference evidence="2 3" key="1">
    <citation type="journal article" date="2018" name="Sci. Rep.">
        <title>Genomic signatures of local adaptation to the degree of environmental predictability in rotifers.</title>
        <authorList>
            <person name="Franch-Gras L."/>
            <person name="Hahn C."/>
            <person name="Garcia-Roger E.M."/>
            <person name="Carmona M.J."/>
            <person name="Serra M."/>
            <person name="Gomez A."/>
        </authorList>
    </citation>
    <scope>NUCLEOTIDE SEQUENCE [LARGE SCALE GENOMIC DNA]</scope>
    <source>
        <strain evidence="2">HYR1</strain>
    </source>
</reference>
<dbReference type="EMBL" id="REGN01003052">
    <property type="protein sequence ID" value="RNA24786.1"/>
    <property type="molecule type" value="Genomic_DNA"/>
</dbReference>
<dbReference type="Proteomes" id="UP000276133">
    <property type="component" value="Unassembled WGS sequence"/>
</dbReference>
<feature type="compositionally biased region" description="Basic and acidic residues" evidence="1">
    <location>
        <begin position="81"/>
        <end position="92"/>
    </location>
</feature>
<feature type="compositionally biased region" description="Polar residues" evidence="1">
    <location>
        <begin position="54"/>
        <end position="80"/>
    </location>
</feature>
<feature type="non-terminal residue" evidence="2">
    <location>
        <position position="92"/>
    </location>
</feature>
<accession>A0A3M7RML6</accession>
<dbReference type="AlphaFoldDB" id="A0A3M7RML6"/>
<sequence length="92" mass="10275">MKNYVLNDSKNIACLVIHNFTSGDEEKHLTTLANRFDTELTRSLARLESEVITDASTSSRQQEATFAEQTSTADSAQLTSNKEEKVSFDDQT</sequence>
<gene>
    <name evidence="2" type="ORF">BpHYR1_029167</name>
</gene>
<proteinExistence type="predicted"/>
<protein>
    <submittedName>
        <fullName evidence="2">Uncharacterized protein</fullName>
    </submittedName>
</protein>
<feature type="region of interest" description="Disordered" evidence="1">
    <location>
        <begin position="53"/>
        <end position="92"/>
    </location>
</feature>
<name>A0A3M7RML6_BRAPC</name>
<evidence type="ECO:0000313" key="3">
    <source>
        <dbReference type="Proteomes" id="UP000276133"/>
    </source>
</evidence>